<accession>A0A8S5MZ47</accession>
<sequence>MKHLNSISKIYLKRDQEMYLLFRKAKRMVEYPTTMAKICNYIAKMPASCYYLADSTAYRYVCKRIKGEKPKFGKYQAMKEKLFEDFYQDFLRLRQMDQYKEYNTKNLVYVCLNLPAPNLGMAPRYIQMKINNYFRNKKTSFITR</sequence>
<reference evidence="1" key="1">
    <citation type="journal article" date="2021" name="Proc. Natl. Acad. Sci. U.S.A.">
        <title>A Catalog of Tens of Thousands of Viruses from Human Metagenomes Reveals Hidden Associations with Chronic Diseases.</title>
        <authorList>
            <person name="Tisza M.J."/>
            <person name="Buck C.B."/>
        </authorList>
    </citation>
    <scope>NUCLEOTIDE SEQUENCE</scope>
    <source>
        <strain evidence="1">Ctyhm34</strain>
    </source>
</reference>
<evidence type="ECO:0000313" key="1">
    <source>
        <dbReference type="EMBL" id="DAD87685.1"/>
    </source>
</evidence>
<organism evidence="1">
    <name type="scientific">Podoviridae sp. ctyhm34</name>
    <dbReference type="NCBI Taxonomy" id="2826595"/>
    <lineage>
        <taxon>Viruses</taxon>
        <taxon>Duplodnaviria</taxon>
        <taxon>Heunggongvirae</taxon>
        <taxon>Uroviricota</taxon>
        <taxon>Caudoviricetes</taxon>
    </lineage>
</organism>
<name>A0A8S5MZ47_9CAUD</name>
<dbReference type="EMBL" id="BK015024">
    <property type="protein sequence ID" value="DAD87685.1"/>
    <property type="molecule type" value="Genomic_DNA"/>
</dbReference>
<protein>
    <submittedName>
        <fullName evidence="1">Uncharacterized protein</fullName>
    </submittedName>
</protein>
<proteinExistence type="predicted"/>